<evidence type="ECO:0000256" key="1">
    <source>
        <dbReference type="SAM" id="MobiDB-lite"/>
    </source>
</evidence>
<comment type="caution">
    <text evidence="2">The sequence shown here is derived from an EMBL/GenBank/DDBJ whole genome shotgun (WGS) entry which is preliminary data.</text>
</comment>
<evidence type="ECO:0000313" key="3">
    <source>
        <dbReference type="Proteomes" id="UP000813824"/>
    </source>
</evidence>
<organism evidence="2 3">
    <name type="scientific">Cristinia sonorae</name>
    <dbReference type="NCBI Taxonomy" id="1940300"/>
    <lineage>
        <taxon>Eukaryota</taxon>
        <taxon>Fungi</taxon>
        <taxon>Dikarya</taxon>
        <taxon>Basidiomycota</taxon>
        <taxon>Agaricomycotina</taxon>
        <taxon>Agaricomycetes</taxon>
        <taxon>Agaricomycetidae</taxon>
        <taxon>Agaricales</taxon>
        <taxon>Pleurotineae</taxon>
        <taxon>Stephanosporaceae</taxon>
        <taxon>Cristinia</taxon>
    </lineage>
</organism>
<gene>
    <name evidence="2" type="ORF">BXZ70DRAFT_523294</name>
</gene>
<feature type="region of interest" description="Disordered" evidence="1">
    <location>
        <begin position="55"/>
        <end position="90"/>
    </location>
</feature>
<name>A0A8K0UXP3_9AGAR</name>
<sequence length="359" mass="39773">MPKSSHVHWSDVKSGGVAKHSVLYYPGKKLSSKPMTSRVTSDTIFSSNTKMTSKLFKTALPPPPSSSPSSRPLKVHFPVPISDSEGVAPSSEPAAALEHTRTCSRKGCKFALPDDYSYKLCESCRIKGREQQRNAKKARLARMSLSDDVVHAESPSDDEQEDLSVEQRLKRWMGRLRLAGKLPLSPRENHPDADFVGMKRKAVDEAESSAKKKVKMSGVGEEEYQNEEHLCRELDKHLRKVATVTSMPNFVASFTVVADEEEEVNESRVRRVAQRIIREGNVPVSTDSPPKHKLRMSLGQPSGRLEYRCACSDDGLPKGEDNVCGGAIVIALYSTSLELVKSQKLHGEKVLVKVLHDQV</sequence>
<dbReference type="AlphaFoldDB" id="A0A8K0UXP3"/>
<protein>
    <submittedName>
        <fullName evidence="2">Uncharacterized protein</fullName>
    </submittedName>
</protein>
<dbReference type="Proteomes" id="UP000813824">
    <property type="component" value="Unassembled WGS sequence"/>
</dbReference>
<keyword evidence="3" id="KW-1185">Reference proteome</keyword>
<dbReference type="OrthoDB" id="3267759at2759"/>
<reference evidence="2" key="1">
    <citation type="journal article" date="2021" name="New Phytol.">
        <title>Evolutionary innovations through gain and loss of genes in the ectomycorrhizal Boletales.</title>
        <authorList>
            <person name="Wu G."/>
            <person name="Miyauchi S."/>
            <person name="Morin E."/>
            <person name="Kuo A."/>
            <person name="Drula E."/>
            <person name="Varga T."/>
            <person name="Kohler A."/>
            <person name="Feng B."/>
            <person name="Cao Y."/>
            <person name="Lipzen A."/>
            <person name="Daum C."/>
            <person name="Hundley H."/>
            <person name="Pangilinan J."/>
            <person name="Johnson J."/>
            <person name="Barry K."/>
            <person name="LaButti K."/>
            <person name="Ng V."/>
            <person name="Ahrendt S."/>
            <person name="Min B."/>
            <person name="Choi I.G."/>
            <person name="Park H."/>
            <person name="Plett J.M."/>
            <person name="Magnuson J."/>
            <person name="Spatafora J.W."/>
            <person name="Nagy L.G."/>
            <person name="Henrissat B."/>
            <person name="Grigoriev I.V."/>
            <person name="Yang Z.L."/>
            <person name="Xu J."/>
            <person name="Martin F.M."/>
        </authorList>
    </citation>
    <scope>NUCLEOTIDE SEQUENCE</scope>
    <source>
        <strain evidence="2">KKN 215</strain>
    </source>
</reference>
<accession>A0A8K0UXP3</accession>
<dbReference type="EMBL" id="JAEVFJ010000004">
    <property type="protein sequence ID" value="KAH8105396.1"/>
    <property type="molecule type" value="Genomic_DNA"/>
</dbReference>
<evidence type="ECO:0000313" key="2">
    <source>
        <dbReference type="EMBL" id="KAH8105396.1"/>
    </source>
</evidence>
<proteinExistence type="predicted"/>